<dbReference type="Proteomes" id="UP000001425">
    <property type="component" value="Chromosome"/>
</dbReference>
<dbReference type="EnsemblBacteria" id="BAA10488">
    <property type="protein sequence ID" value="BAA10488"/>
    <property type="gene ID" value="BAA10488"/>
</dbReference>
<dbReference type="Pfam" id="PF01569">
    <property type="entry name" value="PAP2"/>
    <property type="match status" value="1"/>
</dbReference>
<dbReference type="InterPro" id="IPR036938">
    <property type="entry name" value="PAP2/HPO_sf"/>
</dbReference>
<accession>Q55398</accession>
<dbReference type="EMBL" id="BA000022">
    <property type="protein sequence ID" value="BAA10488.1"/>
    <property type="molecule type" value="Genomic_DNA"/>
</dbReference>
<feature type="transmembrane region" description="Helical" evidence="1">
    <location>
        <begin position="26"/>
        <end position="49"/>
    </location>
</feature>
<keyword evidence="1" id="KW-0812">Transmembrane</keyword>
<dbReference type="PhylomeDB" id="Q55398"/>
<dbReference type="eggNOG" id="COG0671">
    <property type="taxonomic scope" value="Bacteria"/>
</dbReference>
<reference evidence="3 4" key="1">
    <citation type="journal article" date="1995" name="DNA Res.">
        <title>Sequence analysis of the genome of the unicellular cyanobacterium Synechocystis sp. strain PCC6803. I. Sequence features in the 1 Mb region from map positions 64% to 92% of the genome.</title>
        <authorList>
            <person name="Kaneko T."/>
            <person name="Tanaka A."/>
            <person name="Sato S."/>
            <person name="Kotani H."/>
            <person name="Sazuka T."/>
            <person name="Miyajima N."/>
            <person name="Sugiura M."/>
            <person name="Tabata S."/>
        </authorList>
    </citation>
    <scope>NUCLEOTIDE SEQUENCE [LARGE SCALE GENOMIC DNA]</scope>
    <source>
        <strain evidence="4">ATCC 27184 / PCC 6803 / Kazusa</strain>
    </source>
</reference>
<dbReference type="PANTHER" id="PTHR14969:SF13">
    <property type="entry name" value="AT30094P"/>
    <property type="match status" value="1"/>
</dbReference>
<sequence length="240" mass="27206">MALCLKIVNSYTLPMKSSAHTSLPPWLTIVGRVPFFCCLAIVGLLIALGHNFKEVNDLKEIAFDIAFLDFLHKVIPEAMAPFWIKVYKGTGVELTATMIAITLGFLAWKRYWSEIKYLVFATLGILLVIDQVLKPFFNRTRPLPRLVDVDGRSFPSGHAAGGVVFYFYLAFLLAAHFPQYRWQIYLGATLWVGFIGIASMYCRVHWATDILAGYGVGFIWLTLSLFLLKREKPDVYLKSQ</sequence>
<dbReference type="PIR" id="S75753">
    <property type="entry name" value="S75753"/>
</dbReference>
<feature type="transmembrane region" description="Helical" evidence="1">
    <location>
        <begin position="210"/>
        <end position="228"/>
    </location>
</feature>
<feature type="domain" description="Phosphatidic acid phosphatase type 2/haloperoxidase" evidence="2">
    <location>
        <begin position="115"/>
        <end position="225"/>
    </location>
</feature>
<evidence type="ECO:0000256" key="1">
    <source>
        <dbReference type="SAM" id="Phobius"/>
    </source>
</evidence>
<dbReference type="KEGG" id="syn:sll0545"/>
<evidence type="ECO:0000313" key="4">
    <source>
        <dbReference type="Proteomes" id="UP000001425"/>
    </source>
</evidence>
<gene>
    <name evidence="3" type="ordered locus">sll0545</name>
</gene>
<feature type="transmembrane region" description="Helical" evidence="1">
    <location>
        <begin position="157"/>
        <end position="177"/>
    </location>
</feature>
<dbReference type="STRING" id="1148.gene:10499992"/>
<organism evidence="3 4">
    <name type="scientific">Synechocystis sp. (strain ATCC 27184 / PCC 6803 / Kazusa)</name>
    <dbReference type="NCBI Taxonomy" id="1111708"/>
    <lineage>
        <taxon>Bacteria</taxon>
        <taxon>Bacillati</taxon>
        <taxon>Cyanobacteriota</taxon>
        <taxon>Cyanophyceae</taxon>
        <taxon>Synechococcales</taxon>
        <taxon>Merismopediaceae</taxon>
        <taxon>Synechocystis</taxon>
    </lineage>
</organism>
<dbReference type="InterPro" id="IPR000326">
    <property type="entry name" value="PAP2/HPO"/>
</dbReference>
<dbReference type="SMART" id="SM00014">
    <property type="entry name" value="acidPPc"/>
    <property type="match status" value="1"/>
</dbReference>
<keyword evidence="1" id="KW-0472">Membrane</keyword>
<feature type="transmembrane region" description="Helical" evidence="1">
    <location>
        <begin position="115"/>
        <end position="137"/>
    </location>
</feature>
<dbReference type="PANTHER" id="PTHR14969">
    <property type="entry name" value="SPHINGOSINE-1-PHOSPHATE PHOSPHOHYDROLASE"/>
    <property type="match status" value="1"/>
</dbReference>
<evidence type="ECO:0000259" key="2">
    <source>
        <dbReference type="SMART" id="SM00014"/>
    </source>
</evidence>
<name>Q55398_SYNY3</name>
<dbReference type="SUPFAM" id="SSF48317">
    <property type="entry name" value="Acid phosphatase/Vanadium-dependent haloperoxidase"/>
    <property type="match status" value="1"/>
</dbReference>
<dbReference type="CDD" id="cd03392">
    <property type="entry name" value="PAP2_like_2"/>
    <property type="match status" value="1"/>
</dbReference>
<keyword evidence="1" id="KW-1133">Transmembrane helix</keyword>
<dbReference type="Gene3D" id="1.20.144.10">
    <property type="entry name" value="Phosphatidic acid phosphatase type 2/haloperoxidase"/>
    <property type="match status" value="1"/>
</dbReference>
<dbReference type="FunCoup" id="Q55398">
    <property type="interactions" value="178"/>
</dbReference>
<evidence type="ECO:0000313" key="3">
    <source>
        <dbReference type="EMBL" id="BAA10488.1"/>
    </source>
</evidence>
<dbReference type="AlphaFoldDB" id="Q55398"/>
<feature type="transmembrane region" description="Helical" evidence="1">
    <location>
        <begin position="90"/>
        <end position="108"/>
    </location>
</feature>
<keyword evidence="4" id="KW-1185">Reference proteome</keyword>
<proteinExistence type="predicted"/>
<dbReference type="PaxDb" id="1148-1001247"/>
<dbReference type="InParanoid" id="Q55398"/>
<reference evidence="3 4" key="2">
    <citation type="journal article" date="1996" name="DNA Res.">
        <title>Sequence analysis of the genome of the unicellular cyanobacterium Synechocystis sp. strain PCC6803. II. Sequence determination of the entire genome and assignment of potential protein-coding regions.</title>
        <authorList>
            <person name="Kaneko T."/>
            <person name="Sato S."/>
            <person name="Kotani H."/>
            <person name="Tanaka A."/>
            <person name="Asamizu E."/>
            <person name="Nakamura Y."/>
            <person name="Miyajima N."/>
            <person name="Hirosawa M."/>
            <person name="Sugiura M."/>
            <person name="Sasamoto S."/>
            <person name="Kimura T."/>
            <person name="Hosouchi T."/>
            <person name="Matsuno A."/>
            <person name="Muraki A."/>
            <person name="Nakazaki N."/>
            <person name="Naruo K."/>
            <person name="Okumura S."/>
            <person name="Shimpo S."/>
            <person name="Takeuchi C."/>
            <person name="Wada T."/>
            <person name="Watanabe A."/>
            <person name="Yamada M."/>
            <person name="Yasuda M."/>
            <person name="Tabata S."/>
        </authorList>
    </citation>
    <scope>NUCLEOTIDE SEQUENCE [LARGE SCALE GENOMIC DNA]</scope>
    <source>
        <strain evidence="4">ATCC 27184 / PCC 6803 / Kazusa</strain>
    </source>
</reference>
<feature type="transmembrane region" description="Helical" evidence="1">
    <location>
        <begin position="184"/>
        <end position="204"/>
    </location>
</feature>
<protein>
    <submittedName>
        <fullName evidence="3">Sll0545 protein</fullName>
    </submittedName>
</protein>